<feature type="region of interest" description="Disordered" evidence="2">
    <location>
        <begin position="47"/>
        <end position="75"/>
    </location>
</feature>
<dbReference type="Pfam" id="PF00072">
    <property type="entry name" value="Response_reg"/>
    <property type="match status" value="1"/>
</dbReference>
<accession>A0AAV1RK39</accession>
<comment type="caution">
    <text evidence="4">The sequence shown here is derived from an EMBL/GenBank/DDBJ whole genome shotgun (WGS) entry which is preliminary data.</text>
</comment>
<dbReference type="PROSITE" id="PS50110">
    <property type="entry name" value="RESPONSE_REGULATORY"/>
    <property type="match status" value="1"/>
</dbReference>
<name>A0AAV1RK39_9ROSI</name>
<gene>
    <name evidence="4" type="ORF">DCAF_LOCUS11242</name>
</gene>
<dbReference type="GO" id="GO:0000160">
    <property type="term" value="P:phosphorelay signal transduction system"/>
    <property type="evidence" value="ECO:0007669"/>
    <property type="project" value="InterPro"/>
</dbReference>
<dbReference type="EMBL" id="CAWUPB010000994">
    <property type="protein sequence ID" value="CAK7336235.1"/>
    <property type="molecule type" value="Genomic_DNA"/>
</dbReference>
<sequence>MAGQDNAQIDQEIQNLVNKLDQCIANFDEKRRVLEFAIGAEIKALKKDRDEATEQRSSLLHESVDTSSNPEGGQKTANVKQWLNQKALISAETTGDQDQGNNFSVLIVDDDLRARDTNRVFMMLVGKQKLLRMEVQEAKNGKEAVYLHLAGASFDLILMDNQMPIMTGIQATEQLRKMGVKSQIVGVASESNQKDFIDSGLDSCIQKPLNPAKITAFFPDPSKPIRIDTSSQG</sequence>
<keyword evidence="5" id="KW-1185">Reference proteome</keyword>
<evidence type="ECO:0000256" key="1">
    <source>
        <dbReference type="PROSITE-ProRule" id="PRU00169"/>
    </source>
</evidence>
<dbReference type="CDD" id="cd17546">
    <property type="entry name" value="REC_hyHK_CKI1_RcsC-like"/>
    <property type="match status" value="1"/>
</dbReference>
<dbReference type="Proteomes" id="UP001314170">
    <property type="component" value="Unassembled WGS sequence"/>
</dbReference>
<evidence type="ECO:0000256" key="2">
    <source>
        <dbReference type="SAM" id="MobiDB-lite"/>
    </source>
</evidence>
<evidence type="ECO:0000313" key="5">
    <source>
        <dbReference type="Proteomes" id="UP001314170"/>
    </source>
</evidence>
<evidence type="ECO:0000259" key="3">
    <source>
        <dbReference type="PROSITE" id="PS50110"/>
    </source>
</evidence>
<dbReference type="InterPro" id="IPR011006">
    <property type="entry name" value="CheY-like_superfamily"/>
</dbReference>
<dbReference type="SUPFAM" id="SSF52172">
    <property type="entry name" value="CheY-like"/>
    <property type="match status" value="1"/>
</dbReference>
<dbReference type="InterPro" id="IPR052048">
    <property type="entry name" value="ST_Response_Regulator"/>
</dbReference>
<protein>
    <recommendedName>
        <fullName evidence="3">Response regulatory domain-containing protein</fullName>
    </recommendedName>
</protein>
<dbReference type="AlphaFoldDB" id="A0AAV1RK39"/>
<feature type="compositionally biased region" description="Polar residues" evidence="2">
    <location>
        <begin position="55"/>
        <end position="75"/>
    </location>
</feature>
<dbReference type="PANTHER" id="PTHR43228:SF19">
    <property type="entry name" value="RESPONSE REGULATOR RECEIVER DOMAIN PROTEIN"/>
    <property type="match status" value="1"/>
</dbReference>
<keyword evidence="1" id="KW-0597">Phosphoprotein</keyword>
<evidence type="ECO:0000313" key="4">
    <source>
        <dbReference type="EMBL" id="CAK7336235.1"/>
    </source>
</evidence>
<dbReference type="Gene3D" id="3.40.50.2300">
    <property type="match status" value="1"/>
</dbReference>
<organism evidence="4 5">
    <name type="scientific">Dovyalis caffra</name>
    <dbReference type="NCBI Taxonomy" id="77055"/>
    <lineage>
        <taxon>Eukaryota</taxon>
        <taxon>Viridiplantae</taxon>
        <taxon>Streptophyta</taxon>
        <taxon>Embryophyta</taxon>
        <taxon>Tracheophyta</taxon>
        <taxon>Spermatophyta</taxon>
        <taxon>Magnoliopsida</taxon>
        <taxon>eudicotyledons</taxon>
        <taxon>Gunneridae</taxon>
        <taxon>Pentapetalae</taxon>
        <taxon>rosids</taxon>
        <taxon>fabids</taxon>
        <taxon>Malpighiales</taxon>
        <taxon>Salicaceae</taxon>
        <taxon>Flacourtieae</taxon>
        <taxon>Dovyalis</taxon>
    </lineage>
</organism>
<feature type="domain" description="Response regulatory" evidence="3">
    <location>
        <begin position="104"/>
        <end position="222"/>
    </location>
</feature>
<dbReference type="SMART" id="SM00448">
    <property type="entry name" value="REC"/>
    <property type="match status" value="1"/>
</dbReference>
<reference evidence="4 5" key="1">
    <citation type="submission" date="2024-01" db="EMBL/GenBank/DDBJ databases">
        <authorList>
            <person name="Waweru B."/>
        </authorList>
    </citation>
    <scope>NUCLEOTIDE SEQUENCE [LARGE SCALE GENOMIC DNA]</scope>
</reference>
<dbReference type="PANTHER" id="PTHR43228">
    <property type="entry name" value="TWO-COMPONENT RESPONSE REGULATOR"/>
    <property type="match status" value="1"/>
</dbReference>
<feature type="modified residue" description="4-aspartylphosphate" evidence="1">
    <location>
        <position position="160"/>
    </location>
</feature>
<proteinExistence type="predicted"/>
<dbReference type="InterPro" id="IPR001789">
    <property type="entry name" value="Sig_transdc_resp-reg_receiver"/>
</dbReference>